<keyword evidence="3" id="KW-1185">Reference proteome</keyword>
<keyword evidence="2" id="KW-0449">Lipoprotein</keyword>
<reference evidence="3" key="1">
    <citation type="submission" date="2016-10" db="EMBL/GenBank/DDBJ databases">
        <authorList>
            <person name="Varghese N."/>
            <person name="Submissions S."/>
        </authorList>
    </citation>
    <scope>NUCLEOTIDE SEQUENCE [LARGE SCALE GENOMIC DNA]</scope>
    <source>
        <strain evidence="3">CGMCC 1.10824</strain>
    </source>
</reference>
<dbReference type="PROSITE" id="PS51257">
    <property type="entry name" value="PROKAR_LIPOPROTEIN"/>
    <property type="match status" value="1"/>
</dbReference>
<evidence type="ECO:0000256" key="1">
    <source>
        <dbReference type="SAM" id="SignalP"/>
    </source>
</evidence>
<accession>A0A1G6CTT1</accession>
<gene>
    <name evidence="2" type="ORF">SAMN02927930_01373</name>
</gene>
<feature type="signal peptide" evidence="1">
    <location>
        <begin position="1"/>
        <end position="21"/>
    </location>
</feature>
<dbReference type="GO" id="GO:0035556">
    <property type="term" value="P:intracellular signal transduction"/>
    <property type="evidence" value="ECO:0007669"/>
    <property type="project" value="InterPro"/>
</dbReference>
<proteinExistence type="predicted"/>
<name>A0A1G6CTT1_9GAMM</name>
<dbReference type="OrthoDB" id="6238104at2"/>
<organism evidence="2 3">
    <name type="scientific">Pseudidiomarina indica</name>
    <dbReference type="NCBI Taxonomy" id="1159017"/>
    <lineage>
        <taxon>Bacteria</taxon>
        <taxon>Pseudomonadati</taxon>
        <taxon>Pseudomonadota</taxon>
        <taxon>Gammaproteobacteria</taxon>
        <taxon>Alteromonadales</taxon>
        <taxon>Idiomarinaceae</taxon>
        <taxon>Pseudidiomarina</taxon>
    </lineage>
</organism>
<evidence type="ECO:0000313" key="3">
    <source>
        <dbReference type="Proteomes" id="UP000199626"/>
    </source>
</evidence>
<dbReference type="Proteomes" id="UP000199626">
    <property type="component" value="Unassembled WGS sequence"/>
</dbReference>
<evidence type="ECO:0000313" key="2">
    <source>
        <dbReference type="EMBL" id="SDB36308.1"/>
    </source>
</evidence>
<dbReference type="RefSeq" id="WP_092593056.1">
    <property type="nucleotide sequence ID" value="NZ_FMXN01000007.1"/>
</dbReference>
<dbReference type="InterPro" id="IPR030852">
    <property type="entry name" value="RcsF"/>
</dbReference>
<dbReference type="Gene3D" id="3.30.110.70">
    <property type="entry name" value="Hypothetical protein apc22750. Chain B"/>
    <property type="match status" value="1"/>
</dbReference>
<keyword evidence="1" id="KW-0732">Signal</keyword>
<sequence>MKRIFVALMVAFVAGCATSPATDLGIDMAVADSVTFMRPYELSRTDVNFTALGEVQGASCQVNRFAAEPTQQEALLRLKVAAAELGANHVVLRQCRQQQSDECRSQWLCTGDAFQSQPLR</sequence>
<protein>
    <submittedName>
        <fullName evidence="2">RcsF lipoprotein</fullName>
    </submittedName>
</protein>
<dbReference type="Pfam" id="PF16358">
    <property type="entry name" value="RcsF"/>
    <property type="match status" value="1"/>
</dbReference>
<dbReference type="GO" id="GO:0009279">
    <property type="term" value="C:cell outer membrane"/>
    <property type="evidence" value="ECO:0007669"/>
    <property type="project" value="InterPro"/>
</dbReference>
<feature type="chain" id="PRO_5011769438" evidence="1">
    <location>
        <begin position="22"/>
        <end position="120"/>
    </location>
</feature>
<dbReference type="AlphaFoldDB" id="A0A1G6CTT1"/>
<dbReference type="STRING" id="1159017.SAMN02927930_01373"/>
<dbReference type="EMBL" id="FMXN01000007">
    <property type="protein sequence ID" value="SDB36308.1"/>
    <property type="molecule type" value="Genomic_DNA"/>
</dbReference>